<name>A0ABW8JTZ9_9GAMM</name>
<organism evidence="4 5">
    <name type="scientific">Dyella ginsengisoli</name>
    <dbReference type="NCBI Taxonomy" id="363848"/>
    <lineage>
        <taxon>Bacteria</taxon>
        <taxon>Pseudomonadati</taxon>
        <taxon>Pseudomonadota</taxon>
        <taxon>Gammaproteobacteria</taxon>
        <taxon>Lysobacterales</taxon>
        <taxon>Rhodanobacteraceae</taxon>
        <taxon>Dyella</taxon>
    </lineage>
</organism>
<proteinExistence type="inferred from homology"/>
<sequence>MQWNATRMFPEEVRQAFDRFFQAEESDASNVVTSQWAPRVDIREDEQRFVILADVPGVDPAQIEVSMEKGILTIKGERQAPNGDNGKYTRVERAHGVFHRRFTLPDSADAEGITATGKFGVLEIVIPKKPLATPRRITINAAE</sequence>
<reference evidence="4 5" key="1">
    <citation type="submission" date="2020-10" db="EMBL/GenBank/DDBJ databases">
        <title>Phylogeny of dyella-like bacteria.</title>
        <authorList>
            <person name="Fu J."/>
        </authorList>
    </citation>
    <scope>NUCLEOTIDE SEQUENCE [LARGE SCALE GENOMIC DNA]</scope>
    <source>
        <strain evidence="4 5">Gsoil3046</strain>
    </source>
</reference>
<comment type="similarity">
    <text evidence="1 2">Belongs to the small heat shock protein (HSP20) family.</text>
</comment>
<evidence type="ECO:0000256" key="1">
    <source>
        <dbReference type="PROSITE-ProRule" id="PRU00285"/>
    </source>
</evidence>
<dbReference type="Pfam" id="PF00011">
    <property type="entry name" value="HSP20"/>
    <property type="match status" value="1"/>
</dbReference>
<evidence type="ECO:0000313" key="5">
    <source>
        <dbReference type="Proteomes" id="UP001620460"/>
    </source>
</evidence>
<feature type="domain" description="SHSP" evidence="3">
    <location>
        <begin position="31"/>
        <end position="142"/>
    </location>
</feature>
<gene>
    <name evidence="4" type="ORF">ISP17_11565</name>
</gene>
<dbReference type="PANTHER" id="PTHR11527">
    <property type="entry name" value="HEAT-SHOCK PROTEIN 20 FAMILY MEMBER"/>
    <property type="match status" value="1"/>
</dbReference>
<protein>
    <submittedName>
        <fullName evidence="4">Hsp20/alpha crystallin family protein</fullName>
    </submittedName>
</protein>
<dbReference type="InterPro" id="IPR002068">
    <property type="entry name" value="A-crystallin/Hsp20_dom"/>
</dbReference>
<dbReference type="InterPro" id="IPR031107">
    <property type="entry name" value="Small_HSP"/>
</dbReference>
<dbReference type="InterPro" id="IPR008978">
    <property type="entry name" value="HSP20-like_chaperone"/>
</dbReference>
<evidence type="ECO:0000313" key="4">
    <source>
        <dbReference type="EMBL" id="MFK2904605.1"/>
    </source>
</evidence>
<comment type="caution">
    <text evidence="4">The sequence shown here is derived from an EMBL/GenBank/DDBJ whole genome shotgun (WGS) entry which is preliminary data.</text>
</comment>
<dbReference type="CDD" id="cd06464">
    <property type="entry name" value="ACD_sHsps-like"/>
    <property type="match status" value="1"/>
</dbReference>
<evidence type="ECO:0000256" key="2">
    <source>
        <dbReference type="RuleBase" id="RU003616"/>
    </source>
</evidence>
<dbReference type="Proteomes" id="UP001620460">
    <property type="component" value="Unassembled WGS sequence"/>
</dbReference>
<dbReference type="PROSITE" id="PS01031">
    <property type="entry name" value="SHSP"/>
    <property type="match status" value="1"/>
</dbReference>
<dbReference type="EMBL" id="JADIKM010000003">
    <property type="protein sequence ID" value="MFK2904605.1"/>
    <property type="molecule type" value="Genomic_DNA"/>
</dbReference>
<accession>A0ABW8JTZ9</accession>
<dbReference type="SUPFAM" id="SSF49764">
    <property type="entry name" value="HSP20-like chaperones"/>
    <property type="match status" value="1"/>
</dbReference>
<evidence type="ECO:0000259" key="3">
    <source>
        <dbReference type="PROSITE" id="PS01031"/>
    </source>
</evidence>
<keyword evidence="5" id="KW-1185">Reference proteome</keyword>
<dbReference type="Gene3D" id="2.60.40.790">
    <property type="match status" value="1"/>
</dbReference>